<evidence type="ECO:0000256" key="1">
    <source>
        <dbReference type="SAM" id="Phobius"/>
    </source>
</evidence>
<comment type="caution">
    <text evidence="2">The sequence shown here is derived from an EMBL/GenBank/DDBJ whole genome shotgun (WGS) entry which is preliminary data.</text>
</comment>
<keyword evidence="1" id="KW-1133">Transmembrane helix</keyword>
<reference evidence="2" key="1">
    <citation type="journal article" date="2015" name="Nature">
        <title>Complex archaea that bridge the gap between prokaryotes and eukaryotes.</title>
        <authorList>
            <person name="Spang A."/>
            <person name="Saw J.H."/>
            <person name="Jorgensen S.L."/>
            <person name="Zaremba-Niedzwiedzka K."/>
            <person name="Martijn J."/>
            <person name="Lind A.E."/>
            <person name="van Eijk R."/>
            <person name="Schleper C."/>
            <person name="Guy L."/>
            <person name="Ettema T.J."/>
        </authorList>
    </citation>
    <scope>NUCLEOTIDE SEQUENCE</scope>
</reference>
<keyword evidence="1" id="KW-0472">Membrane</keyword>
<dbReference type="EMBL" id="LAZR01000154">
    <property type="protein sequence ID" value="KKN85875.1"/>
    <property type="molecule type" value="Genomic_DNA"/>
</dbReference>
<evidence type="ECO:0000313" key="2">
    <source>
        <dbReference type="EMBL" id="KKN85875.1"/>
    </source>
</evidence>
<dbReference type="AlphaFoldDB" id="A0A0F9TXY0"/>
<dbReference type="SUPFAM" id="SSF55486">
    <property type="entry name" value="Metalloproteases ('zincins'), catalytic domain"/>
    <property type="match status" value="1"/>
</dbReference>
<name>A0A0F9TXY0_9ZZZZ</name>
<accession>A0A0F9TXY0</accession>
<keyword evidence="1" id="KW-0812">Transmembrane</keyword>
<organism evidence="2">
    <name type="scientific">marine sediment metagenome</name>
    <dbReference type="NCBI Taxonomy" id="412755"/>
    <lineage>
        <taxon>unclassified sequences</taxon>
        <taxon>metagenomes</taxon>
        <taxon>ecological metagenomes</taxon>
    </lineage>
</organism>
<protein>
    <submittedName>
        <fullName evidence="2">Uncharacterized protein</fullName>
    </submittedName>
</protein>
<sequence>MVRRRCHVGALLVVGLLCATAHGLEIVPTFTGDGELQWTEREKAVVRQAIADYEHAILEDVTIKVEFKFFRGKAEGQAMWYTAGTPPDGSKVRPWTKQLRHGVIVHVAVRKRLWFDPTPKTDDDVPSRAYDALTLYRHELGHMMGHRDSYCIDNWATSKWSDPWKARIDKRGIFDPDGMKVPMFPGSFGHTRKRGLMFPVMMPGRRWDIDETVAMLKLAYGYRTRSAGQVAVSSALSPLPGPVGISAIGPTGIPAIIGALIGLGALVGAALIALARETRGALGTCCGRRTG</sequence>
<proteinExistence type="predicted"/>
<feature type="transmembrane region" description="Helical" evidence="1">
    <location>
        <begin position="252"/>
        <end position="274"/>
    </location>
</feature>
<gene>
    <name evidence="2" type="ORF">LCGC14_0274930</name>
</gene>